<dbReference type="AlphaFoldDB" id="A0A5Q2N9P5"/>
<dbReference type="CDD" id="cd21141">
    <property type="entry name" value="Cas6_III-like"/>
    <property type="match status" value="1"/>
</dbReference>
<dbReference type="RefSeq" id="WP_153726048.1">
    <property type="nucleotide sequence ID" value="NZ_CP045875.1"/>
</dbReference>
<organism evidence="3 4">
    <name type="scientific">Heliorestis convoluta</name>
    <dbReference type="NCBI Taxonomy" id="356322"/>
    <lineage>
        <taxon>Bacteria</taxon>
        <taxon>Bacillati</taxon>
        <taxon>Bacillota</taxon>
        <taxon>Clostridia</taxon>
        <taxon>Eubacteriales</taxon>
        <taxon>Heliobacteriaceae</taxon>
        <taxon>Heliorestis</taxon>
    </lineage>
</organism>
<evidence type="ECO:0000259" key="2">
    <source>
        <dbReference type="Pfam" id="PF19308"/>
    </source>
</evidence>
<keyword evidence="4" id="KW-1185">Reference proteome</keyword>
<name>A0A5Q2N9P5_9FIRM</name>
<sequence>MLVAGKLTFIPQKTEPANQMARHWHAVLLQMIAQNDPALATELHNVSGVKPFTIGLTPELLSTNKPTILRQGQEYTVRITFLDRKVAEAFNKSLLYYTQNFTESSNPLITLGKNQVMLRTWQATFNDTDRWCQTTTYEQLLNEAVASNGCEIRIVTPLSFRRGNINYPFPDPELMFKSWLLKWENFAPTHLLLGQREAMESPKNPHEASLLDKINQEVAISDYNLKTVTIDYGKYMIKGSVGWIRLDWHRFPAHMRYLFDLLVRFGQFAGCGYKSTMGLGQTIKVQRKP</sequence>
<dbReference type="Pfam" id="PF10040">
    <property type="entry name" value="CRISPR_Cas6"/>
    <property type="match status" value="1"/>
</dbReference>
<dbReference type="EMBL" id="CP045875">
    <property type="protein sequence ID" value="QGG48990.1"/>
    <property type="molecule type" value="Genomic_DNA"/>
</dbReference>
<feature type="domain" description="CRISPR-associated protein Cas6 C-terminal" evidence="1">
    <location>
        <begin position="152"/>
        <end position="282"/>
    </location>
</feature>
<protein>
    <submittedName>
        <fullName evidence="3">Uncharacterized protein</fullName>
    </submittedName>
</protein>
<dbReference type="InterPro" id="IPR045648">
    <property type="entry name" value="CRISPR-assoc_Cas6-like_N"/>
</dbReference>
<dbReference type="InterPro" id="IPR045747">
    <property type="entry name" value="CRISPR-assoc_prot_Cas6_N_sf"/>
</dbReference>
<dbReference type="InterPro" id="IPR019267">
    <property type="entry name" value="CRISPR-assoc_Cas6_C"/>
</dbReference>
<proteinExistence type="predicted"/>
<dbReference type="KEGG" id="hcv:FTV88_2901"/>
<feature type="domain" description="CRISPR-associated protein Cas6-like N-terminal" evidence="2">
    <location>
        <begin position="7"/>
        <end position="141"/>
    </location>
</feature>
<dbReference type="Gene3D" id="3.30.70.1900">
    <property type="match status" value="1"/>
</dbReference>
<dbReference type="Gene3D" id="3.30.70.1890">
    <property type="match status" value="1"/>
</dbReference>
<dbReference type="Pfam" id="PF19308">
    <property type="entry name" value="CRISPR_Cas6_N"/>
    <property type="match status" value="1"/>
</dbReference>
<accession>A0A5Q2N9P5</accession>
<evidence type="ECO:0000313" key="4">
    <source>
        <dbReference type="Proteomes" id="UP000366051"/>
    </source>
</evidence>
<evidence type="ECO:0000313" key="3">
    <source>
        <dbReference type="EMBL" id="QGG48990.1"/>
    </source>
</evidence>
<dbReference type="OrthoDB" id="425607at2"/>
<gene>
    <name evidence="3" type="ORF">FTV88_2901</name>
</gene>
<dbReference type="Proteomes" id="UP000366051">
    <property type="component" value="Chromosome"/>
</dbReference>
<reference evidence="4" key="1">
    <citation type="submission" date="2019-11" db="EMBL/GenBank/DDBJ databases">
        <title>Genome sequence of Heliorestis convoluta strain HH, an alkaliphilic and minimalistic phototrophic bacterium from a soda lake in Egypt.</title>
        <authorList>
            <person name="Dewey E.D."/>
            <person name="Stokes L.M."/>
            <person name="Burchell B.M."/>
            <person name="Shaffer K.N."/>
            <person name="Huntington A.M."/>
            <person name="Baker J.M."/>
            <person name="Nadendla S."/>
            <person name="Giglio M.G."/>
            <person name="Touchman J.W."/>
            <person name="Blankenship R.E."/>
            <person name="Madigan M.T."/>
            <person name="Sattley W.M."/>
        </authorList>
    </citation>
    <scope>NUCLEOTIDE SEQUENCE [LARGE SCALE GENOMIC DNA]</scope>
    <source>
        <strain evidence="4">HH</strain>
    </source>
</reference>
<evidence type="ECO:0000259" key="1">
    <source>
        <dbReference type="Pfam" id="PF10040"/>
    </source>
</evidence>